<feature type="transmembrane region" description="Helical" evidence="1">
    <location>
        <begin position="79"/>
        <end position="101"/>
    </location>
</feature>
<evidence type="ECO:0000259" key="3">
    <source>
        <dbReference type="SMART" id="SM00978"/>
    </source>
</evidence>
<dbReference type="RefSeq" id="WP_243479082.1">
    <property type="nucleotide sequence ID" value="NZ_CP063982.1"/>
</dbReference>
<sequence>MIKTLCGRWLAMLLVAGSGFAMMAVAFDAQAKRFGGGFSSGRQSVNVMQQRQAVTPPAATAPKAAGTAGAATAASGSRWLGPLAGIAAGLGLAALLSHFGLGGALADLLVLALIAGIAFFGIRFILRALSVGLSPAAQAANVTAMQRRQYEQGEPQRSPMSGLLGPGPMHVEPSKPVVGDWFIPADFDQQSFIEEAKKQFIAIQKAWDTVDFDGLQSRLTEELYAEYAGKMAAHGGKNHTEVVLLNADLMGIEKLTDGHLASVRFSGMIREDNHAEATAFEEVWNLYKPDGKGWLLAGIQQLSSN</sequence>
<dbReference type="PANTHER" id="PTHR41542">
    <property type="entry name" value="BLL5807 PROTEIN"/>
    <property type="match status" value="1"/>
</dbReference>
<reference evidence="4 5" key="1">
    <citation type="submission" date="2020-11" db="EMBL/GenBank/DDBJ databases">
        <title>Algicoccus daihaiensis sp.nov., isolated from Daihai Lake in Inner Mongolia.</title>
        <authorList>
            <person name="Kai J."/>
        </authorList>
    </citation>
    <scope>NUCLEOTIDE SEQUENCE [LARGE SCALE GENOMIC DNA]</scope>
    <source>
        <strain evidence="5">f23</strain>
    </source>
</reference>
<evidence type="ECO:0000256" key="2">
    <source>
        <dbReference type="SAM" id="SignalP"/>
    </source>
</evidence>
<keyword evidence="5" id="KW-1185">Reference proteome</keyword>
<keyword evidence="1" id="KW-1133">Transmembrane helix</keyword>
<organism evidence="4 5">
    <name type="scientific">Orrella daihaiensis</name>
    <dbReference type="NCBI Taxonomy" id="2782176"/>
    <lineage>
        <taxon>Bacteria</taxon>
        <taxon>Pseudomonadati</taxon>
        <taxon>Pseudomonadota</taxon>
        <taxon>Betaproteobacteria</taxon>
        <taxon>Burkholderiales</taxon>
        <taxon>Alcaligenaceae</taxon>
        <taxon>Orrella</taxon>
    </lineage>
</organism>
<dbReference type="Proteomes" id="UP000831607">
    <property type="component" value="Chromosome"/>
</dbReference>
<evidence type="ECO:0000256" key="1">
    <source>
        <dbReference type="SAM" id="Phobius"/>
    </source>
</evidence>
<protein>
    <submittedName>
        <fullName evidence="4">Tim44 domain-containing protein</fullName>
    </submittedName>
</protein>
<keyword evidence="2" id="KW-0732">Signal</keyword>
<gene>
    <name evidence="4" type="ORF">DHf2319_01690</name>
</gene>
<evidence type="ECO:0000313" key="5">
    <source>
        <dbReference type="Proteomes" id="UP000831607"/>
    </source>
</evidence>
<dbReference type="EMBL" id="CP063982">
    <property type="protein sequence ID" value="UOD50673.1"/>
    <property type="molecule type" value="Genomic_DNA"/>
</dbReference>
<accession>A0ABY4AL57</accession>
<feature type="transmembrane region" description="Helical" evidence="1">
    <location>
        <begin position="108"/>
        <end position="126"/>
    </location>
</feature>
<dbReference type="SUPFAM" id="SSF54427">
    <property type="entry name" value="NTF2-like"/>
    <property type="match status" value="1"/>
</dbReference>
<name>A0ABY4AL57_9BURK</name>
<feature type="domain" description="Tim44-like" evidence="3">
    <location>
        <begin position="174"/>
        <end position="301"/>
    </location>
</feature>
<dbReference type="InterPro" id="IPR007379">
    <property type="entry name" value="Tim44-like_dom"/>
</dbReference>
<dbReference type="Gene3D" id="3.10.450.240">
    <property type="match status" value="1"/>
</dbReference>
<keyword evidence="1" id="KW-0472">Membrane</keyword>
<dbReference type="InterPro" id="IPR032710">
    <property type="entry name" value="NTF2-like_dom_sf"/>
</dbReference>
<evidence type="ECO:0000313" key="4">
    <source>
        <dbReference type="EMBL" id="UOD50673.1"/>
    </source>
</evidence>
<feature type="signal peptide" evidence="2">
    <location>
        <begin position="1"/>
        <end position="23"/>
    </location>
</feature>
<keyword evidence="1" id="KW-0812">Transmembrane</keyword>
<feature type="chain" id="PRO_5045346087" evidence="2">
    <location>
        <begin position="24"/>
        <end position="305"/>
    </location>
</feature>
<dbReference type="Pfam" id="PF04280">
    <property type="entry name" value="Tim44"/>
    <property type="match status" value="1"/>
</dbReference>
<proteinExistence type="predicted"/>
<dbReference type="SMART" id="SM00978">
    <property type="entry name" value="Tim44"/>
    <property type="match status" value="1"/>
</dbReference>
<dbReference type="PANTHER" id="PTHR41542:SF1">
    <property type="entry name" value="BLL5807 PROTEIN"/>
    <property type="match status" value="1"/>
</dbReference>